<comment type="similarity">
    <text evidence="1">Belongs to the non-flavoprotein flavin reductase family.</text>
</comment>
<dbReference type="InterPro" id="IPR050268">
    <property type="entry name" value="NADH-dep_flavin_reductase"/>
</dbReference>
<dbReference type="PANTHER" id="PTHR30466">
    <property type="entry name" value="FLAVIN REDUCTASE"/>
    <property type="match status" value="1"/>
</dbReference>
<accession>A0A4Q7NGI9</accession>
<keyword evidence="2" id="KW-0560">Oxidoreductase</keyword>
<evidence type="ECO:0000313" key="5">
    <source>
        <dbReference type="Proteomes" id="UP000292445"/>
    </source>
</evidence>
<evidence type="ECO:0000256" key="2">
    <source>
        <dbReference type="ARBA" id="ARBA00023002"/>
    </source>
</evidence>
<gene>
    <name evidence="4" type="ORF">EV675_0073</name>
</gene>
<dbReference type="GO" id="GO:0010181">
    <property type="term" value="F:FMN binding"/>
    <property type="evidence" value="ECO:0007669"/>
    <property type="project" value="InterPro"/>
</dbReference>
<proteinExistence type="inferred from homology"/>
<dbReference type="GO" id="GO:0042602">
    <property type="term" value="F:riboflavin reductase (NADPH) activity"/>
    <property type="evidence" value="ECO:0007669"/>
    <property type="project" value="TreeGrafter"/>
</dbReference>
<feature type="domain" description="Flavin reductase like" evidence="3">
    <location>
        <begin position="11"/>
        <end position="155"/>
    </location>
</feature>
<keyword evidence="5" id="KW-1185">Reference proteome</keyword>
<dbReference type="InterPro" id="IPR012349">
    <property type="entry name" value="Split_barrel_FMN-bd"/>
</dbReference>
<dbReference type="Pfam" id="PF01613">
    <property type="entry name" value="Flavin_Reduct"/>
    <property type="match status" value="1"/>
</dbReference>
<organism evidence="4 5">
    <name type="scientific">Pigmentiphaga kullae</name>
    <dbReference type="NCBI Taxonomy" id="151784"/>
    <lineage>
        <taxon>Bacteria</taxon>
        <taxon>Pseudomonadati</taxon>
        <taxon>Pseudomonadota</taxon>
        <taxon>Betaproteobacteria</taxon>
        <taxon>Burkholderiales</taxon>
        <taxon>Alcaligenaceae</taxon>
        <taxon>Pigmentiphaga</taxon>
    </lineage>
</organism>
<dbReference type="RefSeq" id="WP_130355467.1">
    <property type="nucleotide sequence ID" value="NZ_SGXC01000001.1"/>
</dbReference>
<dbReference type="Proteomes" id="UP000292445">
    <property type="component" value="Unassembled WGS sequence"/>
</dbReference>
<dbReference type="Gene3D" id="2.30.110.10">
    <property type="entry name" value="Electron Transport, Fmn-binding Protein, Chain A"/>
    <property type="match status" value="1"/>
</dbReference>
<dbReference type="SMART" id="SM00903">
    <property type="entry name" value="Flavin_Reduct"/>
    <property type="match status" value="1"/>
</dbReference>
<dbReference type="EMBL" id="SGXC01000001">
    <property type="protein sequence ID" value="RZS84071.1"/>
    <property type="molecule type" value="Genomic_DNA"/>
</dbReference>
<evidence type="ECO:0000313" key="4">
    <source>
        <dbReference type="EMBL" id="RZS84071.1"/>
    </source>
</evidence>
<evidence type="ECO:0000259" key="3">
    <source>
        <dbReference type="SMART" id="SM00903"/>
    </source>
</evidence>
<dbReference type="SUPFAM" id="SSF50475">
    <property type="entry name" value="FMN-binding split barrel"/>
    <property type="match status" value="1"/>
</dbReference>
<sequence>MLSSDEFKRCMGSFPTGVAVVTATAADGTPVGVTVSSLTSVSLTPPLILFCLDKHALSRRVFSGSKQFRVHVLAQEQAGMAMRFAKRGVAKFAEPAAPHAGLEPPRLPDAHASMLCDTACEYDAGDHVILVGHVVAVESGDDADPLVYYRGRFGRFSGEAPAPHA</sequence>
<evidence type="ECO:0000256" key="1">
    <source>
        <dbReference type="ARBA" id="ARBA00008898"/>
    </source>
</evidence>
<reference evidence="4 5" key="1">
    <citation type="submission" date="2019-02" db="EMBL/GenBank/DDBJ databases">
        <title>Genomic Encyclopedia of Type Strains, Phase IV (KMG-IV): sequencing the most valuable type-strain genomes for metagenomic binning, comparative biology and taxonomic classification.</title>
        <authorList>
            <person name="Goeker M."/>
        </authorList>
    </citation>
    <scope>NUCLEOTIDE SEQUENCE [LARGE SCALE GENOMIC DNA]</scope>
    <source>
        <strain evidence="4 5">K24</strain>
    </source>
</reference>
<protein>
    <submittedName>
        <fullName evidence="4">Flavin reductase (DIM6/NTAB) family NADH-FMN oxidoreductase RutF</fullName>
    </submittedName>
</protein>
<dbReference type="OrthoDB" id="9792858at2"/>
<dbReference type="InterPro" id="IPR002563">
    <property type="entry name" value="Flavin_Rdtase-like_dom"/>
</dbReference>
<dbReference type="PANTHER" id="PTHR30466:SF11">
    <property type="entry name" value="FLAVIN-DEPENDENT MONOOXYGENASE, REDUCTASE SUBUNIT HSAB"/>
    <property type="match status" value="1"/>
</dbReference>
<name>A0A4Q7NGI9_9BURK</name>
<dbReference type="AlphaFoldDB" id="A0A4Q7NGI9"/>
<comment type="caution">
    <text evidence="4">The sequence shown here is derived from an EMBL/GenBank/DDBJ whole genome shotgun (WGS) entry which is preliminary data.</text>
</comment>